<comment type="caution">
    <text evidence="2">The sequence shown here is derived from an EMBL/GenBank/DDBJ whole genome shotgun (WGS) entry which is preliminary data.</text>
</comment>
<dbReference type="EMBL" id="NEDP02001340">
    <property type="protein sequence ID" value="OWF53477.1"/>
    <property type="molecule type" value="Genomic_DNA"/>
</dbReference>
<evidence type="ECO:0000256" key="1">
    <source>
        <dbReference type="SAM" id="MobiDB-lite"/>
    </source>
</evidence>
<keyword evidence="3" id="KW-1185">Reference proteome</keyword>
<sequence length="348" mass="39524">MSSRKVLVSLGDSNKIIQLDDNDGVHDLEIKVRTCFNLDNFTNIIIQRFEKDWETFVDISDNTKIENLDKFKCTSVASLFDDFMMLDSDSVCDDFLNQSRTCNVHNVSPASVNSESSIELSKNRSSSSSSVSRSPLSNGWPFEYKLPTSTFSKRLQNTLEEGNGMNWSLKHEFIQCITESVVNITLYPSSSQLQDVASNIVHTYPHLRETMGNGYEGWKQSLRNSLKNNRRKSEEPIVKHKKRKVAKSTTSDISLCEAQMSDVDASSDITPTSSPSSSGSCKMVYHHLKEGTNWAPIVQDNIDFEDAVREMKDEMKETVKDRVKISAMMEKTFAHRREFINTCHQSQI</sequence>
<reference evidence="2 3" key="1">
    <citation type="journal article" date="2017" name="Nat. Ecol. Evol.">
        <title>Scallop genome provides insights into evolution of bilaterian karyotype and development.</title>
        <authorList>
            <person name="Wang S."/>
            <person name="Zhang J."/>
            <person name="Jiao W."/>
            <person name="Li J."/>
            <person name="Xun X."/>
            <person name="Sun Y."/>
            <person name="Guo X."/>
            <person name="Huan P."/>
            <person name="Dong B."/>
            <person name="Zhang L."/>
            <person name="Hu X."/>
            <person name="Sun X."/>
            <person name="Wang J."/>
            <person name="Zhao C."/>
            <person name="Wang Y."/>
            <person name="Wang D."/>
            <person name="Huang X."/>
            <person name="Wang R."/>
            <person name="Lv J."/>
            <person name="Li Y."/>
            <person name="Zhang Z."/>
            <person name="Liu B."/>
            <person name="Lu W."/>
            <person name="Hui Y."/>
            <person name="Liang J."/>
            <person name="Zhou Z."/>
            <person name="Hou R."/>
            <person name="Li X."/>
            <person name="Liu Y."/>
            <person name="Li H."/>
            <person name="Ning X."/>
            <person name="Lin Y."/>
            <person name="Zhao L."/>
            <person name="Xing Q."/>
            <person name="Dou J."/>
            <person name="Li Y."/>
            <person name="Mao J."/>
            <person name="Guo H."/>
            <person name="Dou H."/>
            <person name="Li T."/>
            <person name="Mu C."/>
            <person name="Jiang W."/>
            <person name="Fu Q."/>
            <person name="Fu X."/>
            <person name="Miao Y."/>
            <person name="Liu J."/>
            <person name="Yu Q."/>
            <person name="Li R."/>
            <person name="Liao H."/>
            <person name="Li X."/>
            <person name="Kong Y."/>
            <person name="Jiang Z."/>
            <person name="Chourrout D."/>
            <person name="Li R."/>
            <person name="Bao Z."/>
        </authorList>
    </citation>
    <scope>NUCLEOTIDE SEQUENCE [LARGE SCALE GENOMIC DNA]</scope>
    <source>
        <strain evidence="2 3">PY_sf001</strain>
    </source>
</reference>
<dbReference type="PANTHER" id="PTHR31025">
    <property type="entry name" value="SI:CH211-196P9.1-RELATED"/>
    <property type="match status" value="1"/>
</dbReference>
<proteinExistence type="predicted"/>
<feature type="region of interest" description="Disordered" evidence="1">
    <location>
        <begin position="115"/>
        <end position="137"/>
    </location>
</feature>
<dbReference type="PANTHER" id="PTHR31025:SF9">
    <property type="entry name" value="SI:DKEY-286J15.1"/>
    <property type="match status" value="1"/>
</dbReference>
<evidence type="ECO:0000313" key="3">
    <source>
        <dbReference type="Proteomes" id="UP000242188"/>
    </source>
</evidence>
<organism evidence="2 3">
    <name type="scientific">Mizuhopecten yessoensis</name>
    <name type="common">Japanese scallop</name>
    <name type="synonym">Patinopecten yessoensis</name>
    <dbReference type="NCBI Taxonomy" id="6573"/>
    <lineage>
        <taxon>Eukaryota</taxon>
        <taxon>Metazoa</taxon>
        <taxon>Spiralia</taxon>
        <taxon>Lophotrochozoa</taxon>
        <taxon>Mollusca</taxon>
        <taxon>Bivalvia</taxon>
        <taxon>Autobranchia</taxon>
        <taxon>Pteriomorphia</taxon>
        <taxon>Pectinida</taxon>
        <taxon>Pectinoidea</taxon>
        <taxon>Pectinidae</taxon>
        <taxon>Mizuhopecten</taxon>
    </lineage>
</organism>
<gene>
    <name evidence="2" type="ORF">KP79_PYT25477</name>
</gene>
<name>A0A210QXJ5_MIZYE</name>
<evidence type="ECO:0000313" key="2">
    <source>
        <dbReference type="EMBL" id="OWF53477.1"/>
    </source>
</evidence>
<dbReference type="Proteomes" id="UP000242188">
    <property type="component" value="Unassembled WGS sequence"/>
</dbReference>
<protein>
    <submittedName>
        <fullName evidence="2">Uncharacterized protein</fullName>
    </submittedName>
</protein>
<accession>A0A210QXJ5</accession>
<dbReference type="AlphaFoldDB" id="A0A210QXJ5"/>